<evidence type="ECO:0000256" key="1">
    <source>
        <dbReference type="ARBA" id="ARBA00023015"/>
    </source>
</evidence>
<keyword evidence="1" id="KW-0805">Transcription regulation</keyword>
<accession>A0ABD8AQ51</accession>
<keyword evidence="2" id="KW-0238">DNA-binding</keyword>
<evidence type="ECO:0000256" key="3">
    <source>
        <dbReference type="ARBA" id="ARBA00023163"/>
    </source>
</evidence>
<feature type="domain" description="HTH araC/xylS-type" evidence="5">
    <location>
        <begin position="688"/>
        <end position="786"/>
    </location>
</feature>
<keyword evidence="4" id="KW-0812">Transmembrane</keyword>
<dbReference type="GO" id="GO:0003677">
    <property type="term" value="F:DNA binding"/>
    <property type="evidence" value="ECO:0007669"/>
    <property type="project" value="UniProtKB-KW"/>
</dbReference>
<dbReference type="Gene3D" id="1.10.10.60">
    <property type="entry name" value="Homeodomain-like"/>
    <property type="match status" value="2"/>
</dbReference>
<dbReference type="Proteomes" id="UP001364764">
    <property type="component" value="Chromosome"/>
</dbReference>
<dbReference type="EMBL" id="CP145892">
    <property type="protein sequence ID" value="WWP19722.1"/>
    <property type="molecule type" value="Genomic_DNA"/>
</dbReference>
<evidence type="ECO:0000256" key="2">
    <source>
        <dbReference type="ARBA" id="ARBA00023125"/>
    </source>
</evidence>
<dbReference type="InterPro" id="IPR041522">
    <property type="entry name" value="CdaR_GGDEF"/>
</dbReference>
<dbReference type="AlphaFoldDB" id="A0ABD8AQ51"/>
<sequence>MRPISYLHKMIIFGILLSTLPILLTGIAAFIYSSNQTELHRTQANRQLLEQMQSNVEHKLATVSYMLDQAVRSPVTLRSLSASSSLEGKGPLLADKLQSEFQNMRSWEPLLDITLVNQSQNWLIDHAGLYRNTDFPLALPMKELISDTLTSGWQLSPSSVFSNDERSPGTGCIYHIALARSIPNLNTSSDAALIAGIPACSLQNTLGEASIGNAASGLIILNREQRILVHPDPVYIGQPLSAIGLQDRDTEANITKLSPITFSTGFEKREVKIADTHYSLTYSPSTLKGWTYVLISPTNILTQEYIDIGLHTLYISIFLLLLSLLLAWLGSKRMHVPIRKLLTQLGDNHLSKEGNTVAQQSPPFSDEFEQIRAGVSQLSASRSQLENTLNVHLLQIRNHFMISLFQGKIPVHTLHDALNEYGYTHQVREWQQIAVITLQADLVNHTKYRASDRDLLLFAIQNILEETVVHNQQLLPIVLEHTVVTVIGTVEQDQFIFSQQLYVLTDQLQQQMDKILALQVSIGFSQSHSSLHHIPQAYTEALEALRHRMKLGTGIIFQYENIDHYTPTWSMTYPESLEYSLIQAIQSADEVQASALLKQLLEVIFGMEVTPEEYEVALTRLLTHILQMTQESGIRLGQISQGRGSMFHELHGLQYAAEVEDWFNHQVILPVIQVFKARQYAQYQHISEKMIAMIHQDYDKDLTLEECAVKLHYNANYLSSVFRKETGCAFSEYLTKYRFNIAKKWLDESDLTVKDIAARLRYNNPQNFIRSFRKWEGITPGQYRERKQKAEVSNRN</sequence>
<evidence type="ECO:0000256" key="4">
    <source>
        <dbReference type="SAM" id="Phobius"/>
    </source>
</evidence>
<dbReference type="PROSITE" id="PS01124">
    <property type="entry name" value="HTH_ARAC_FAMILY_2"/>
    <property type="match status" value="1"/>
</dbReference>
<keyword evidence="3" id="KW-0804">Transcription</keyword>
<dbReference type="PANTHER" id="PTHR43280">
    <property type="entry name" value="ARAC-FAMILY TRANSCRIPTIONAL REGULATOR"/>
    <property type="match status" value="1"/>
</dbReference>
<keyword evidence="4" id="KW-0472">Membrane</keyword>
<dbReference type="Pfam" id="PF12833">
    <property type="entry name" value="HTH_18"/>
    <property type="match status" value="1"/>
</dbReference>
<name>A0ABD8AQ51_PAEAM</name>
<evidence type="ECO:0000259" key="5">
    <source>
        <dbReference type="PROSITE" id="PS01124"/>
    </source>
</evidence>
<feature type="transmembrane region" description="Helical" evidence="4">
    <location>
        <begin position="12"/>
        <end position="32"/>
    </location>
</feature>
<dbReference type="Pfam" id="PF17853">
    <property type="entry name" value="GGDEF_2"/>
    <property type="match status" value="1"/>
</dbReference>
<dbReference type="SMART" id="SM00342">
    <property type="entry name" value="HTH_ARAC"/>
    <property type="match status" value="1"/>
</dbReference>
<dbReference type="InterPro" id="IPR018060">
    <property type="entry name" value="HTH_AraC"/>
</dbReference>
<dbReference type="Gene3D" id="3.30.450.20">
    <property type="entry name" value="PAS domain"/>
    <property type="match status" value="1"/>
</dbReference>
<gene>
    <name evidence="6" type="ORF">V6668_25190</name>
</gene>
<protein>
    <submittedName>
        <fullName evidence="6">Helix-turn-helix domain-containing protein</fullName>
    </submittedName>
</protein>
<dbReference type="RefSeq" id="WP_076320407.1">
    <property type="nucleotide sequence ID" value="NZ_CP145892.1"/>
</dbReference>
<feature type="transmembrane region" description="Helical" evidence="4">
    <location>
        <begin position="308"/>
        <end position="330"/>
    </location>
</feature>
<evidence type="ECO:0000313" key="6">
    <source>
        <dbReference type="EMBL" id="WWP19722.1"/>
    </source>
</evidence>
<dbReference type="GeneID" id="93478837"/>
<dbReference type="InterPro" id="IPR009057">
    <property type="entry name" value="Homeodomain-like_sf"/>
</dbReference>
<evidence type="ECO:0000313" key="7">
    <source>
        <dbReference type="Proteomes" id="UP001364764"/>
    </source>
</evidence>
<dbReference type="SUPFAM" id="SSF46689">
    <property type="entry name" value="Homeodomain-like"/>
    <property type="match status" value="2"/>
</dbReference>
<reference evidence="6 7" key="1">
    <citation type="submission" date="2024-02" db="EMBL/GenBank/DDBJ databases">
        <title>Complete sequences of two Paenibacillus sp. strains and one Lysinibacillus strain isolated from the environment on STAA medium highlight biotechnological potential.</title>
        <authorList>
            <person name="Attere S.A."/>
            <person name="Piche L.C."/>
            <person name="Intertaglia L."/>
            <person name="Lami R."/>
            <person name="Charette S.J."/>
            <person name="Vincent A.T."/>
        </authorList>
    </citation>
    <scope>NUCLEOTIDE SEQUENCE [LARGE SCALE GENOMIC DNA]</scope>
    <source>
        <strain evidence="6 7">Y5S-7</strain>
    </source>
</reference>
<keyword evidence="4" id="KW-1133">Transmembrane helix</keyword>
<organism evidence="6 7">
    <name type="scientific">Paenibacillus amylolyticus</name>
    <dbReference type="NCBI Taxonomy" id="1451"/>
    <lineage>
        <taxon>Bacteria</taxon>
        <taxon>Bacillati</taxon>
        <taxon>Bacillota</taxon>
        <taxon>Bacilli</taxon>
        <taxon>Bacillales</taxon>
        <taxon>Paenibacillaceae</taxon>
        <taxon>Paenibacillus</taxon>
    </lineage>
</organism>
<proteinExistence type="predicted"/>
<dbReference type="PANTHER" id="PTHR43280:SF10">
    <property type="entry name" value="REGULATORY PROTEIN POCR"/>
    <property type="match status" value="1"/>
</dbReference>